<keyword evidence="1" id="KW-0812">Transmembrane</keyword>
<keyword evidence="1" id="KW-0472">Membrane</keyword>
<protein>
    <submittedName>
        <fullName evidence="2">Uncharacterized protein</fullName>
    </submittedName>
</protein>
<name>A0ABU5CCU0_9BACI</name>
<dbReference type="EMBL" id="JAROCA020000001">
    <property type="protein sequence ID" value="MDY0404145.1"/>
    <property type="molecule type" value="Genomic_DNA"/>
</dbReference>
<gene>
    <name evidence="2" type="ORF">P5G51_000840</name>
</gene>
<proteinExistence type="predicted"/>
<keyword evidence="1" id="KW-1133">Transmembrane helix</keyword>
<keyword evidence="3" id="KW-1185">Reference proteome</keyword>
<evidence type="ECO:0000256" key="1">
    <source>
        <dbReference type="SAM" id="Phobius"/>
    </source>
</evidence>
<evidence type="ECO:0000313" key="2">
    <source>
        <dbReference type="EMBL" id="MDY0404145.1"/>
    </source>
</evidence>
<reference evidence="2 3" key="1">
    <citation type="submission" date="2023-10" db="EMBL/GenBank/DDBJ databases">
        <title>179-bfca-hs.</title>
        <authorList>
            <person name="Miliotis G."/>
            <person name="Sengupta P."/>
            <person name="Hameed A."/>
            <person name="Chuvochina M."/>
            <person name="Mcdonagh F."/>
            <person name="Simpson A.C."/>
            <person name="Singh N.K."/>
            <person name="Rekha P.D."/>
            <person name="Raman K."/>
            <person name="Hugenholtz P."/>
            <person name="Venkateswaran K."/>
        </authorList>
    </citation>
    <scope>NUCLEOTIDE SEQUENCE [LARGE SCALE GENOMIC DNA]</scope>
    <source>
        <strain evidence="2 3">179-BFC-A-HS</strain>
    </source>
</reference>
<comment type="caution">
    <text evidence="2">The sequence shown here is derived from an EMBL/GenBank/DDBJ whole genome shotgun (WGS) entry which is preliminary data.</text>
</comment>
<dbReference type="Proteomes" id="UP001228376">
    <property type="component" value="Unassembled WGS sequence"/>
</dbReference>
<feature type="transmembrane region" description="Helical" evidence="1">
    <location>
        <begin position="6"/>
        <end position="26"/>
    </location>
</feature>
<sequence>MQWSQIKTLFIICFLVLDVYLIFQFLEKREAADLSLFEPENATIEEKLEDENITIKQMPEAQPDETFLSVKQKIFSKSEQKQINKLSNQNVSIVDDKYIISQFKNRYNWMKVKAKKPYPTNCANRFSSWININTASGIKICT</sequence>
<organism evidence="2 3">
    <name type="scientific">Tigheibacillus jepli</name>
    <dbReference type="NCBI Taxonomy" id="3035914"/>
    <lineage>
        <taxon>Bacteria</taxon>
        <taxon>Bacillati</taxon>
        <taxon>Bacillota</taxon>
        <taxon>Bacilli</taxon>
        <taxon>Bacillales</taxon>
        <taxon>Bacillaceae</taxon>
        <taxon>Tigheibacillus</taxon>
    </lineage>
</organism>
<accession>A0ABU5CCU0</accession>
<evidence type="ECO:0000313" key="3">
    <source>
        <dbReference type="Proteomes" id="UP001228376"/>
    </source>
</evidence>
<dbReference type="RefSeq" id="WP_320384127.1">
    <property type="nucleotide sequence ID" value="NZ_JAROCA020000001.1"/>
</dbReference>